<feature type="domain" description="HTH dtxR-type" evidence="12">
    <location>
        <begin position="16"/>
        <end position="78"/>
    </location>
</feature>
<evidence type="ECO:0000256" key="6">
    <source>
        <dbReference type="ARBA" id="ARBA00023015"/>
    </source>
</evidence>
<keyword evidence="6" id="KW-0805">Transcription regulation</keyword>
<comment type="subcellular location">
    <subcellularLocation>
        <location evidence="1">Cytoplasm</location>
    </subcellularLocation>
</comment>
<evidence type="ECO:0000313" key="13">
    <source>
        <dbReference type="EMBL" id="ATH97637.1"/>
    </source>
</evidence>
<dbReference type="Pfam" id="PF04023">
    <property type="entry name" value="FeoA"/>
    <property type="match status" value="1"/>
</dbReference>
<evidence type="ECO:0000256" key="7">
    <source>
        <dbReference type="ARBA" id="ARBA00023125"/>
    </source>
</evidence>
<keyword evidence="4" id="KW-0963">Cytoplasm</keyword>
<protein>
    <recommendedName>
        <fullName evidence="11">Manganese transport regulator</fullName>
    </recommendedName>
</protein>
<dbReference type="InterPro" id="IPR036388">
    <property type="entry name" value="WH-like_DNA-bd_sf"/>
</dbReference>
<dbReference type="Pfam" id="PF02742">
    <property type="entry name" value="Fe_dep_repr_C"/>
    <property type="match status" value="1"/>
</dbReference>
<dbReference type="Gene3D" id="1.10.10.10">
    <property type="entry name" value="Winged helix-like DNA-binding domain superfamily/Winged helix DNA-binding domain"/>
    <property type="match status" value="1"/>
</dbReference>
<dbReference type="InterPro" id="IPR022689">
    <property type="entry name" value="Iron_dep_repressor"/>
</dbReference>
<keyword evidence="14" id="KW-1185">Reference proteome</keyword>
<evidence type="ECO:0000256" key="1">
    <source>
        <dbReference type="ARBA" id="ARBA00004496"/>
    </source>
</evidence>
<comment type="similarity">
    <text evidence="2">Belongs to the DtxR/MntR family.</text>
</comment>
<dbReference type="PROSITE" id="PS50944">
    <property type="entry name" value="HTH_DTXR"/>
    <property type="match status" value="1"/>
</dbReference>
<dbReference type="InterPro" id="IPR007167">
    <property type="entry name" value="Fe-transptr_FeoA-like"/>
</dbReference>
<sequence length="235" mass="25273">MRELCCYCGGVSVEKLSGSVQDYLKAVWVLGEWSNEPVTTSKIAARVGVRPATASETIKKLAKQALVEHSPYGAITLTEEGRCLALAMVRRHRLIETFLVEKLGYGWDEVHAEAEVLEHAVSDLMVERIDTALAHPTRDPHGDPIPGPDGKLETIPAFQLTALAAGESARVERVSDADPALLQFLAGKGLTFGAIVRAREAEPFSETLDLEVDGVNGTAALGKTATDAVWVTVLE</sequence>
<keyword evidence="7" id="KW-0238">DNA-binding</keyword>
<dbReference type="SMART" id="SM00529">
    <property type="entry name" value="HTH_DTXR"/>
    <property type="match status" value="1"/>
</dbReference>
<proteinExistence type="inferred from homology"/>
<name>A0ABM6PPD2_9MICO</name>
<keyword evidence="8" id="KW-0010">Activator</keyword>
<dbReference type="InterPro" id="IPR001367">
    <property type="entry name" value="Fe_dep_repressor"/>
</dbReference>
<dbReference type="InterPro" id="IPR022687">
    <property type="entry name" value="HTH_DTXR"/>
</dbReference>
<dbReference type="PANTHER" id="PTHR33238">
    <property type="entry name" value="IRON (METAL) DEPENDENT REPRESSOR, DTXR FAMILY"/>
    <property type="match status" value="1"/>
</dbReference>
<dbReference type="InterPro" id="IPR038157">
    <property type="entry name" value="FeoA_core_dom"/>
</dbReference>
<organism evidence="13 14">
    <name type="scientific">Dermabacter jinjuensis</name>
    <dbReference type="NCBI Taxonomy" id="1667168"/>
    <lineage>
        <taxon>Bacteria</taxon>
        <taxon>Bacillati</taxon>
        <taxon>Actinomycetota</taxon>
        <taxon>Actinomycetes</taxon>
        <taxon>Micrococcales</taxon>
        <taxon>Dermabacteraceae</taxon>
        <taxon>Dermabacter</taxon>
    </lineage>
</organism>
<dbReference type="PANTHER" id="PTHR33238:SF11">
    <property type="entry name" value="TRANSCRIPTIONAL REGULATOR MNTR"/>
    <property type="match status" value="1"/>
</dbReference>
<dbReference type="SMART" id="SM00899">
    <property type="entry name" value="FeoA"/>
    <property type="match status" value="1"/>
</dbReference>
<dbReference type="InterPro" id="IPR036421">
    <property type="entry name" value="Fe_dep_repressor_sf"/>
</dbReference>
<accession>A0ABM6PPD2</accession>
<dbReference type="SUPFAM" id="SSF46785">
    <property type="entry name" value="Winged helix' DNA-binding domain"/>
    <property type="match status" value="1"/>
</dbReference>
<evidence type="ECO:0000256" key="4">
    <source>
        <dbReference type="ARBA" id="ARBA00022490"/>
    </source>
</evidence>
<dbReference type="Pfam" id="PF01325">
    <property type="entry name" value="Fe_dep_repress"/>
    <property type="match status" value="1"/>
</dbReference>
<dbReference type="Gene3D" id="2.30.30.90">
    <property type="match status" value="1"/>
</dbReference>
<dbReference type="EMBL" id="CP023482">
    <property type="protein sequence ID" value="ATH97637.1"/>
    <property type="molecule type" value="Genomic_DNA"/>
</dbReference>
<evidence type="ECO:0000256" key="5">
    <source>
        <dbReference type="ARBA" id="ARBA00022491"/>
    </source>
</evidence>
<dbReference type="Proteomes" id="UP000815698">
    <property type="component" value="Chromosome"/>
</dbReference>
<dbReference type="InterPro" id="IPR036390">
    <property type="entry name" value="WH_DNA-bd_sf"/>
</dbReference>
<keyword evidence="9" id="KW-0804">Transcription</keyword>
<evidence type="ECO:0000256" key="10">
    <source>
        <dbReference type="ARBA" id="ARBA00023211"/>
    </source>
</evidence>
<gene>
    <name evidence="13" type="ORF">COP05_09615</name>
</gene>
<evidence type="ECO:0000256" key="9">
    <source>
        <dbReference type="ARBA" id="ARBA00023163"/>
    </source>
</evidence>
<keyword evidence="5" id="KW-0678">Repressor</keyword>
<evidence type="ECO:0000256" key="2">
    <source>
        <dbReference type="ARBA" id="ARBA00007871"/>
    </source>
</evidence>
<evidence type="ECO:0000313" key="14">
    <source>
        <dbReference type="Proteomes" id="UP000815698"/>
    </source>
</evidence>
<evidence type="ECO:0000256" key="11">
    <source>
        <dbReference type="ARBA" id="ARBA00032593"/>
    </source>
</evidence>
<dbReference type="SUPFAM" id="SSF47979">
    <property type="entry name" value="Iron-dependent repressor protein, dimerization domain"/>
    <property type="match status" value="1"/>
</dbReference>
<reference evidence="13 14" key="1">
    <citation type="journal article" date="2016" name="Int. J. Syst. Evol. Microbiol.">
        <title>Dermabacter jinjuensis sp. nov., a novel species of the genus Dermabacter isolated from a clinical specimen.</title>
        <authorList>
            <person name="Park Y.K."/>
            <person name="Lee K.M."/>
            <person name="Lee W.K."/>
            <person name="Cho M.J."/>
            <person name="Lee H.S."/>
            <person name="Cho Y.G."/>
            <person name="Lee Y.C."/>
            <person name="Lee W.K."/>
            <person name="Seong W.K."/>
            <person name="Hwang K.J."/>
        </authorList>
    </citation>
    <scope>NUCLEOTIDE SEQUENCE [LARGE SCALE GENOMIC DNA]</scope>
    <source>
        <strain evidence="13 14">32T</strain>
    </source>
</reference>
<evidence type="ECO:0000259" key="12">
    <source>
        <dbReference type="PROSITE" id="PS50944"/>
    </source>
</evidence>
<keyword evidence="10" id="KW-0464">Manganese</keyword>
<comment type="subunit">
    <text evidence="3">Homodimer.</text>
</comment>
<dbReference type="InterPro" id="IPR050536">
    <property type="entry name" value="DtxR_MntR_Metal-Reg"/>
</dbReference>
<evidence type="ECO:0000256" key="8">
    <source>
        <dbReference type="ARBA" id="ARBA00023159"/>
    </source>
</evidence>
<dbReference type="Gene3D" id="1.10.60.10">
    <property type="entry name" value="Iron dependent repressor, metal binding and dimerisation domain"/>
    <property type="match status" value="1"/>
</dbReference>
<evidence type="ECO:0000256" key="3">
    <source>
        <dbReference type="ARBA" id="ARBA00011738"/>
    </source>
</evidence>